<accession>A0ABU1QJ44</accession>
<organism evidence="1 2">
    <name type="scientific">Paenibacillus peoriae</name>
    <dbReference type="NCBI Taxonomy" id="59893"/>
    <lineage>
        <taxon>Bacteria</taxon>
        <taxon>Bacillati</taxon>
        <taxon>Bacillota</taxon>
        <taxon>Bacilli</taxon>
        <taxon>Bacillales</taxon>
        <taxon>Paenibacillaceae</taxon>
        <taxon>Paenibacillus</taxon>
    </lineage>
</organism>
<comment type="caution">
    <text evidence="1">The sequence shown here is derived from an EMBL/GenBank/DDBJ whole genome shotgun (WGS) entry which is preliminary data.</text>
</comment>
<evidence type="ECO:0000313" key="2">
    <source>
        <dbReference type="Proteomes" id="UP001266807"/>
    </source>
</evidence>
<dbReference type="RefSeq" id="WP_068940975.1">
    <property type="nucleotide sequence ID" value="NZ_JAVDUG010000004.1"/>
</dbReference>
<proteinExistence type="predicted"/>
<evidence type="ECO:0000313" key="1">
    <source>
        <dbReference type="EMBL" id="MDR6779457.1"/>
    </source>
</evidence>
<dbReference type="EMBL" id="JAVDUG010000004">
    <property type="protein sequence ID" value="MDR6779457.1"/>
    <property type="molecule type" value="Genomic_DNA"/>
</dbReference>
<keyword evidence="2" id="KW-1185">Reference proteome</keyword>
<sequence>MKQIVLNIDENDRVILEAEGFSDSLEDLEEIFYILSSGTRMVATKVEEMKSEDGGVVKCGK</sequence>
<reference evidence="1 2" key="1">
    <citation type="submission" date="2023-07" db="EMBL/GenBank/DDBJ databases">
        <title>Sorghum-associated microbial communities from plants grown in Nebraska, USA.</title>
        <authorList>
            <person name="Schachtman D."/>
        </authorList>
    </citation>
    <scope>NUCLEOTIDE SEQUENCE [LARGE SCALE GENOMIC DNA]</scope>
    <source>
        <strain evidence="1 2">BE143</strain>
    </source>
</reference>
<name>A0ABU1QJ44_9BACL</name>
<dbReference type="Proteomes" id="UP001266807">
    <property type="component" value="Unassembled WGS sequence"/>
</dbReference>
<protein>
    <submittedName>
        <fullName evidence="1">Serine/threonine protein phosphatase PrpC</fullName>
    </submittedName>
</protein>
<gene>
    <name evidence="1" type="ORF">J2W98_003737</name>
</gene>